<keyword evidence="2" id="KW-1185">Reference proteome</keyword>
<name>A0A409YKL9_9AGAR</name>
<evidence type="ECO:0008006" key="3">
    <source>
        <dbReference type="Google" id="ProtNLM"/>
    </source>
</evidence>
<dbReference type="AlphaFoldDB" id="A0A409YKL9"/>
<dbReference type="Proteomes" id="UP000284842">
    <property type="component" value="Unassembled WGS sequence"/>
</dbReference>
<accession>A0A409YKL9</accession>
<dbReference type="STRING" id="181874.A0A409YKL9"/>
<evidence type="ECO:0000313" key="1">
    <source>
        <dbReference type="EMBL" id="PPR03611.1"/>
    </source>
</evidence>
<protein>
    <recommendedName>
        <fullName evidence="3">Condensation domain-containing protein</fullName>
    </recommendedName>
</protein>
<dbReference type="OrthoDB" id="3264185at2759"/>
<dbReference type="EMBL" id="NHTK01001044">
    <property type="protein sequence ID" value="PPR03611.1"/>
    <property type="molecule type" value="Genomic_DNA"/>
</dbReference>
<comment type="caution">
    <text evidence="1">The sequence shown here is derived from an EMBL/GenBank/DDBJ whole genome shotgun (WGS) entry which is preliminary data.</text>
</comment>
<sequence>MSSWVLNEKSTHDHPVYERPLGSTELGFYWDTVCDRTADTLQHLSIECSPKDFKTLLDINRIQTVWSYLKQRFPLLASQIEPRENGLASFVLASRDLHRNRPGEVTWEKIESAWQAKHMADQLIRAKQHLSDDLLAAVFILERTDAHNAFHIILHVSHCITDGMANGSLVRTFLDLLCTLPPPEAPQLLRQLSLSLASESVFPTIQYNAARRRWRMAIARVILQRRAECFSKTGGHTIPRTITTATSFTPADSRNIVVSFSVYDTSMVTQTCRSNQITFGNAFPVIGQIAITRVLLRKYLEGKIDRDEWEFRQREFMISGGPINLRPFLDRKWLKQGGVDNVSLAISFYIYRLPFMPLGRARNLTPGMVLPPFADLLSIPRFFHRCEVIKKQADALMKHPLFIELGSEGSPRSVERMRSIGEEWQGHQTGRLQTETMKLNPQEQASRHLVFGTGGSSMGNVSTVYSCYEISYSSKIWICMGRLTFLFQNSIHCTRPTRQIPMFRNFI</sequence>
<dbReference type="InParanoid" id="A0A409YKL9"/>
<evidence type="ECO:0000313" key="2">
    <source>
        <dbReference type="Proteomes" id="UP000284842"/>
    </source>
</evidence>
<reference evidence="1 2" key="1">
    <citation type="journal article" date="2018" name="Evol. Lett.">
        <title>Horizontal gene cluster transfer increased hallucinogenic mushroom diversity.</title>
        <authorList>
            <person name="Reynolds H.T."/>
            <person name="Vijayakumar V."/>
            <person name="Gluck-Thaler E."/>
            <person name="Korotkin H.B."/>
            <person name="Matheny P.B."/>
            <person name="Slot J.C."/>
        </authorList>
    </citation>
    <scope>NUCLEOTIDE SEQUENCE [LARGE SCALE GENOMIC DNA]</scope>
    <source>
        <strain evidence="1 2">2629</strain>
    </source>
</reference>
<dbReference type="InterPro" id="IPR023213">
    <property type="entry name" value="CAT-like_dom_sf"/>
</dbReference>
<dbReference type="SUPFAM" id="SSF52777">
    <property type="entry name" value="CoA-dependent acyltransferases"/>
    <property type="match status" value="1"/>
</dbReference>
<organism evidence="1 2">
    <name type="scientific">Panaeolus cyanescens</name>
    <dbReference type="NCBI Taxonomy" id="181874"/>
    <lineage>
        <taxon>Eukaryota</taxon>
        <taxon>Fungi</taxon>
        <taxon>Dikarya</taxon>
        <taxon>Basidiomycota</taxon>
        <taxon>Agaricomycotina</taxon>
        <taxon>Agaricomycetes</taxon>
        <taxon>Agaricomycetidae</taxon>
        <taxon>Agaricales</taxon>
        <taxon>Agaricineae</taxon>
        <taxon>Galeropsidaceae</taxon>
        <taxon>Panaeolus</taxon>
    </lineage>
</organism>
<gene>
    <name evidence="1" type="ORF">CVT24_007727</name>
</gene>
<dbReference type="Gene3D" id="3.30.559.10">
    <property type="entry name" value="Chloramphenicol acetyltransferase-like domain"/>
    <property type="match status" value="1"/>
</dbReference>
<proteinExistence type="predicted"/>